<reference evidence="1" key="2">
    <citation type="submission" date="2025-09" db="UniProtKB">
        <authorList>
            <consortium name="EnsemblPlants"/>
        </authorList>
    </citation>
    <scope>IDENTIFICATION</scope>
</reference>
<proteinExistence type="predicted"/>
<protein>
    <submittedName>
        <fullName evidence="1">Uncharacterized protein</fullName>
    </submittedName>
</protein>
<sequence length="421" mass="46776">MKLHMCSSTPTEDLQYTCELFFVFGERVCATTDGITSTDHSFPDEDFFPDISSLYIDAMADDTGVNLNPNLNANPIPPPAPQLNSTGLAAATRPPPFDGVNYKRWRTRAVLWLKNLGCYSATLGKPEGDLSPVQEEAFQKVDTMFMGALFNILGDNIVDTYMSFDNGKDAWDALDTKFGVSDAGTELYIMEQFYDYKMTDDRPIVDQAHEIQSLAKELEQFKCNLPDKFVAGGIIAKLPPSWRNVATSLKHKRQEFSVSDLIGSLHVEEKARAKDTRPRGFDGSSSAHVVQKNNFQSHKFKNKNRSDGKGKFDGKNKAAQTTNFKKKTEYKKKGSCHVCGDPNHWAPSCPNRFDERSHGNSGKSANVVLGDIEMKDAGYGRTGWLRADGKRLTCFCSSLHLALIILLCVCTRCYPVISGMA</sequence>
<accession>A0ACD5XJ73</accession>
<evidence type="ECO:0000313" key="1">
    <source>
        <dbReference type="EnsemblPlants" id="AVESA.00010b.r2.4DG0781940.1.CDS"/>
    </source>
</evidence>
<dbReference type="Proteomes" id="UP001732700">
    <property type="component" value="Chromosome 4D"/>
</dbReference>
<keyword evidence="2" id="KW-1185">Reference proteome</keyword>
<name>A0ACD5XJ73_AVESA</name>
<reference evidence="1" key="1">
    <citation type="submission" date="2021-05" db="EMBL/GenBank/DDBJ databases">
        <authorList>
            <person name="Scholz U."/>
            <person name="Mascher M."/>
            <person name="Fiebig A."/>
        </authorList>
    </citation>
    <scope>NUCLEOTIDE SEQUENCE [LARGE SCALE GENOMIC DNA]</scope>
</reference>
<evidence type="ECO:0000313" key="2">
    <source>
        <dbReference type="Proteomes" id="UP001732700"/>
    </source>
</evidence>
<dbReference type="EnsemblPlants" id="AVESA.00010b.r2.4DG0781940.1">
    <property type="protein sequence ID" value="AVESA.00010b.r2.4DG0781940.1.CDS"/>
    <property type="gene ID" value="AVESA.00010b.r2.4DG0781940"/>
</dbReference>
<organism evidence="1 2">
    <name type="scientific">Avena sativa</name>
    <name type="common">Oat</name>
    <dbReference type="NCBI Taxonomy" id="4498"/>
    <lineage>
        <taxon>Eukaryota</taxon>
        <taxon>Viridiplantae</taxon>
        <taxon>Streptophyta</taxon>
        <taxon>Embryophyta</taxon>
        <taxon>Tracheophyta</taxon>
        <taxon>Spermatophyta</taxon>
        <taxon>Magnoliopsida</taxon>
        <taxon>Liliopsida</taxon>
        <taxon>Poales</taxon>
        <taxon>Poaceae</taxon>
        <taxon>BOP clade</taxon>
        <taxon>Pooideae</taxon>
        <taxon>Poodae</taxon>
        <taxon>Poeae</taxon>
        <taxon>Poeae Chloroplast Group 1 (Aveneae type)</taxon>
        <taxon>Aveninae</taxon>
        <taxon>Avena</taxon>
    </lineage>
</organism>